<comment type="subunit">
    <text evidence="3">F-type ATPases have 2 components, CF(1) - the catalytic core - and CF(0) - the membrane proton channel.</text>
</comment>
<organism evidence="14">
    <name type="scientific">Parribacus antarcticus</name>
    <name type="common">Sculptured mitten lobster</name>
    <name type="synonym">Scyllarus antarcticus</name>
    <dbReference type="NCBI Taxonomy" id="196017"/>
    <lineage>
        <taxon>Eukaryota</taxon>
        <taxon>Metazoa</taxon>
        <taxon>Ecdysozoa</taxon>
        <taxon>Arthropoda</taxon>
        <taxon>Crustacea</taxon>
        <taxon>Multicrustacea</taxon>
        <taxon>Malacostraca</taxon>
        <taxon>Eumalacostraca</taxon>
        <taxon>Eucarida</taxon>
        <taxon>Decapoda</taxon>
        <taxon>Pleocyemata</taxon>
        <taxon>Achelata</taxon>
        <taxon>Palinuroidea</taxon>
        <taxon>Scyllaridae</taxon>
        <taxon>Parribacus</taxon>
    </lineage>
</organism>
<evidence type="ECO:0000256" key="5">
    <source>
        <dbReference type="ARBA" id="ARBA00022547"/>
    </source>
</evidence>
<dbReference type="GO" id="GO:0031966">
    <property type="term" value="C:mitochondrial membrane"/>
    <property type="evidence" value="ECO:0007669"/>
    <property type="project" value="UniProtKB-SubCell"/>
</dbReference>
<geneLocation type="mitochondrion" evidence="14"/>
<dbReference type="GeneID" id="41659075"/>
<dbReference type="EMBL" id="MK783264">
    <property type="protein sequence ID" value="QDM38487.1"/>
    <property type="molecule type" value="Genomic_DNA"/>
</dbReference>
<keyword evidence="7 12" id="KW-0375">Hydrogen ion transport</keyword>
<evidence type="ECO:0000313" key="14">
    <source>
        <dbReference type="EMBL" id="QDM38487.1"/>
    </source>
</evidence>
<dbReference type="GO" id="GO:0015078">
    <property type="term" value="F:proton transmembrane transporter activity"/>
    <property type="evidence" value="ECO:0007669"/>
    <property type="project" value="InterPro"/>
</dbReference>
<evidence type="ECO:0000256" key="12">
    <source>
        <dbReference type="RuleBase" id="RU003661"/>
    </source>
</evidence>
<proteinExistence type="inferred from homology"/>
<evidence type="ECO:0000256" key="4">
    <source>
        <dbReference type="ARBA" id="ARBA00022448"/>
    </source>
</evidence>
<evidence type="ECO:0000256" key="1">
    <source>
        <dbReference type="ARBA" id="ARBA00004304"/>
    </source>
</evidence>
<feature type="transmembrane region" description="Helical" evidence="13">
    <location>
        <begin position="7"/>
        <end position="31"/>
    </location>
</feature>
<evidence type="ECO:0000256" key="9">
    <source>
        <dbReference type="ARBA" id="ARBA00023065"/>
    </source>
</evidence>
<dbReference type="CTD" id="4509"/>
<evidence type="ECO:0000256" key="10">
    <source>
        <dbReference type="ARBA" id="ARBA00023128"/>
    </source>
</evidence>
<protein>
    <recommendedName>
        <fullName evidence="12">ATP synthase complex subunit 8</fullName>
    </recommendedName>
</protein>
<dbReference type="GO" id="GO:0015986">
    <property type="term" value="P:proton motive force-driven ATP synthesis"/>
    <property type="evidence" value="ECO:0007669"/>
    <property type="project" value="InterPro"/>
</dbReference>
<evidence type="ECO:0000256" key="11">
    <source>
        <dbReference type="ARBA" id="ARBA00023136"/>
    </source>
</evidence>
<evidence type="ECO:0000256" key="2">
    <source>
        <dbReference type="ARBA" id="ARBA00008892"/>
    </source>
</evidence>
<evidence type="ECO:0000256" key="8">
    <source>
        <dbReference type="ARBA" id="ARBA00022989"/>
    </source>
</evidence>
<evidence type="ECO:0000256" key="3">
    <source>
        <dbReference type="ARBA" id="ARBA00011291"/>
    </source>
</evidence>
<evidence type="ECO:0000256" key="7">
    <source>
        <dbReference type="ARBA" id="ARBA00022781"/>
    </source>
</evidence>
<keyword evidence="6 12" id="KW-0812">Transmembrane</keyword>
<dbReference type="RefSeq" id="YP_009685480.1">
    <property type="nucleotide sequence ID" value="NC_044424.1"/>
</dbReference>
<keyword evidence="10 12" id="KW-0496">Mitochondrion</keyword>
<dbReference type="AlphaFoldDB" id="A0A515L342"/>
<name>A0A515L342_PARAT</name>
<dbReference type="Pfam" id="PF00895">
    <property type="entry name" value="ATP-synt_8"/>
    <property type="match status" value="1"/>
</dbReference>
<dbReference type="GO" id="GO:0045259">
    <property type="term" value="C:proton-transporting ATP synthase complex"/>
    <property type="evidence" value="ECO:0007669"/>
    <property type="project" value="UniProtKB-KW"/>
</dbReference>
<dbReference type="InterPro" id="IPR001421">
    <property type="entry name" value="ATP8_metazoa"/>
</dbReference>
<accession>A0A515L342</accession>
<sequence length="52" mass="6375">MPQMAPLMWLILFFMFLFSLFCFSIVNYFFISPENEMTLQSKSVTIQKLWKW</sequence>
<gene>
    <name evidence="14" type="primary">ATP8</name>
</gene>
<keyword evidence="11 13" id="KW-0472">Membrane</keyword>
<comment type="subcellular location">
    <subcellularLocation>
        <location evidence="1 12">Mitochondrion membrane</location>
        <topology evidence="1 12">Single-pass membrane protein</topology>
    </subcellularLocation>
</comment>
<keyword evidence="9 12" id="KW-0406">Ion transport</keyword>
<keyword evidence="4 12" id="KW-0813">Transport</keyword>
<reference evidence="14" key="1">
    <citation type="journal article" date="2019" name="Mitochondrial DNA Part B Resour">
        <title>Complete mitochondrial genome of sculptured slipper lobster Parribacus antarcticus (Lund, 1793).</title>
        <authorList>
            <person name="Yang M."/>
            <person name="Liu H."/>
            <person name="He Y."/>
        </authorList>
    </citation>
    <scope>NUCLEOTIDE SEQUENCE</scope>
</reference>
<evidence type="ECO:0000256" key="6">
    <source>
        <dbReference type="ARBA" id="ARBA00022692"/>
    </source>
</evidence>
<evidence type="ECO:0000256" key="13">
    <source>
        <dbReference type="SAM" id="Phobius"/>
    </source>
</evidence>
<keyword evidence="5 12" id="KW-0138">CF(0)</keyword>
<keyword evidence="8 13" id="KW-1133">Transmembrane helix</keyword>
<comment type="similarity">
    <text evidence="2 12">Belongs to the ATPase protein 8 family.</text>
</comment>